<dbReference type="EMBL" id="KZ613474">
    <property type="protein sequence ID" value="PMD23627.1"/>
    <property type="molecule type" value="Genomic_DNA"/>
</dbReference>
<dbReference type="OrthoDB" id="425936at2759"/>
<dbReference type="Proteomes" id="UP000235672">
    <property type="component" value="Unassembled WGS sequence"/>
</dbReference>
<proteinExistence type="predicted"/>
<name>A0A2J6QBI8_9HELO</name>
<dbReference type="STRING" id="1745343.A0A2J6QBI8"/>
<evidence type="ECO:0000313" key="1">
    <source>
        <dbReference type="EMBL" id="PMD23627.1"/>
    </source>
</evidence>
<protein>
    <submittedName>
        <fullName evidence="1">Uncharacterized protein</fullName>
    </submittedName>
</protein>
<reference evidence="1 2" key="1">
    <citation type="submission" date="2016-05" db="EMBL/GenBank/DDBJ databases">
        <title>A degradative enzymes factory behind the ericoid mycorrhizal symbiosis.</title>
        <authorList>
            <consortium name="DOE Joint Genome Institute"/>
            <person name="Martino E."/>
            <person name="Morin E."/>
            <person name="Grelet G."/>
            <person name="Kuo A."/>
            <person name="Kohler A."/>
            <person name="Daghino S."/>
            <person name="Barry K."/>
            <person name="Choi C."/>
            <person name="Cichocki N."/>
            <person name="Clum A."/>
            <person name="Copeland A."/>
            <person name="Hainaut M."/>
            <person name="Haridas S."/>
            <person name="Labutti K."/>
            <person name="Lindquist E."/>
            <person name="Lipzen A."/>
            <person name="Khouja H.-R."/>
            <person name="Murat C."/>
            <person name="Ohm R."/>
            <person name="Olson A."/>
            <person name="Spatafora J."/>
            <person name="Veneault-Fourrey C."/>
            <person name="Henrissat B."/>
            <person name="Grigoriev I."/>
            <person name="Martin F."/>
            <person name="Perotto S."/>
        </authorList>
    </citation>
    <scope>NUCLEOTIDE SEQUENCE [LARGE SCALE GENOMIC DNA]</scope>
    <source>
        <strain evidence="1 2">UAMH 7357</strain>
    </source>
</reference>
<keyword evidence="2" id="KW-1185">Reference proteome</keyword>
<sequence>MDVPPVGQAKTAPLEILRQAPNINHWLSFPQATDFVESLTVTGDGKTSYVLMQAGLNPESGTSKRYSIKGGQFFILARESVLDIAIVFTLGTCHIDVFGIASATSTNGSNYDCANFSFALDAGMLNSVITPANYCSSIDFDINSQLN</sequence>
<gene>
    <name evidence="1" type="ORF">NA56DRAFT_746648</name>
</gene>
<evidence type="ECO:0000313" key="2">
    <source>
        <dbReference type="Proteomes" id="UP000235672"/>
    </source>
</evidence>
<organism evidence="1 2">
    <name type="scientific">Hyaloscypha hepaticicola</name>
    <dbReference type="NCBI Taxonomy" id="2082293"/>
    <lineage>
        <taxon>Eukaryota</taxon>
        <taxon>Fungi</taxon>
        <taxon>Dikarya</taxon>
        <taxon>Ascomycota</taxon>
        <taxon>Pezizomycotina</taxon>
        <taxon>Leotiomycetes</taxon>
        <taxon>Helotiales</taxon>
        <taxon>Hyaloscyphaceae</taxon>
        <taxon>Hyaloscypha</taxon>
    </lineage>
</organism>
<dbReference type="AlphaFoldDB" id="A0A2J6QBI8"/>
<accession>A0A2J6QBI8</accession>